<organism evidence="1 2">
    <name type="scientific">Spirosoma endbachense</name>
    <dbReference type="NCBI Taxonomy" id="2666025"/>
    <lineage>
        <taxon>Bacteria</taxon>
        <taxon>Pseudomonadati</taxon>
        <taxon>Bacteroidota</taxon>
        <taxon>Cytophagia</taxon>
        <taxon>Cytophagales</taxon>
        <taxon>Cytophagaceae</taxon>
        <taxon>Spirosoma</taxon>
    </lineage>
</organism>
<evidence type="ECO:0000313" key="2">
    <source>
        <dbReference type="Proteomes" id="UP000464577"/>
    </source>
</evidence>
<proteinExistence type="predicted"/>
<keyword evidence="2" id="KW-1185">Reference proteome</keyword>
<gene>
    <name evidence="1" type="ORF">GJR95_37080</name>
</gene>
<dbReference type="KEGG" id="senf:GJR95_37080"/>
<dbReference type="Proteomes" id="UP000464577">
    <property type="component" value="Chromosome"/>
</dbReference>
<dbReference type="AlphaFoldDB" id="A0A6P1W6U8"/>
<accession>A0A6P1W6U8</accession>
<name>A0A6P1W6U8_9BACT</name>
<dbReference type="RefSeq" id="WP_162390689.1">
    <property type="nucleotide sequence ID" value="NZ_CP045997.1"/>
</dbReference>
<protein>
    <recommendedName>
        <fullName evidence="3">T9SS type A sorting domain-containing protein</fullName>
    </recommendedName>
</protein>
<evidence type="ECO:0008006" key="3">
    <source>
        <dbReference type="Google" id="ProtNLM"/>
    </source>
</evidence>
<reference evidence="1 2" key="1">
    <citation type="submission" date="2019-11" db="EMBL/GenBank/DDBJ databases">
        <title>Spirosoma endbachense sp. nov., isolated from a natural salt meadow.</title>
        <authorList>
            <person name="Rojas J."/>
            <person name="Ambika Manirajan B."/>
            <person name="Ratering S."/>
            <person name="Suarez C."/>
            <person name="Geissler-Plaum R."/>
            <person name="Schnell S."/>
        </authorList>
    </citation>
    <scope>NUCLEOTIDE SEQUENCE [LARGE SCALE GENOMIC DNA]</scope>
    <source>
        <strain evidence="1 2">I-24</strain>
    </source>
</reference>
<evidence type="ECO:0000313" key="1">
    <source>
        <dbReference type="EMBL" id="QHW00299.1"/>
    </source>
</evidence>
<sequence length="499" mass="52359">MTGIPANGLHFETGLPPAIQGVPLTAGVMNLTLVNGTATATAWRAIIITVNPDPNPPLPPDPDPPISRTATVGQSFRLELPDLLPNRTSISVTGIPANGLHFETGLPPAIQGVPLTAGVMNLTLVNGTATATAWRAIIITVNSGPGSALTLLAPTYNCATGVFHFNTSGGDGSPITFFAIGITGPTTNPDQFVDTDQRTASDAPPILLQAMQNGTTVTYLWDIRAQCPVNQPGGTLSLLAPTYNCATGGFRFNTNGGDNSPITFFAIGITGPTTNPDQFVDTGLRTAADAQPLHLQATQSGVTVTYVWDIRAQCPLTPPPPGSALTLLAPTYNCATGGFRFNTSGGDNSPITFFAIGITGPTTNPDQFVDTELRTVNDVQPILLQATQNGTTVTYLWNLKAACGRARLSASEPERRLSVKLLGNPVLGEMVHIEVSGAEGQPLLVSLINQQGRPVSETRIVKATAVERLEVKLGRSPGVHLLQVSTLDQTEVVRVVKTD</sequence>
<dbReference type="EMBL" id="CP045997">
    <property type="protein sequence ID" value="QHW00299.1"/>
    <property type="molecule type" value="Genomic_DNA"/>
</dbReference>